<reference evidence="3" key="1">
    <citation type="submission" date="2016-10" db="EMBL/GenBank/DDBJ databases">
        <authorList>
            <person name="de Groot N.N."/>
        </authorList>
    </citation>
    <scope>NUCLEOTIDE SEQUENCE</scope>
</reference>
<keyword evidence="3" id="KW-0378">Hydrolase</keyword>
<dbReference type="GO" id="GO:0005737">
    <property type="term" value="C:cytoplasm"/>
    <property type="evidence" value="ECO:0007669"/>
    <property type="project" value="TreeGrafter"/>
</dbReference>
<organism evidence="3">
    <name type="scientific">hydrothermal vent metagenome</name>
    <dbReference type="NCBI Taxonomy" id="652676"/>
    <lineage>
        <taxon>unclassified sequences</taxon>
        <taxon>metagenomes</taxon>
        <taxon>ecological metagenomes</taxon>
    </lineage>
</organism>
<dbReference type="Pfam" id="PF12890">
    <property type="entry name" value="DHOase"/>
    <property type="match status" value="1"/>
</dbReference>
<dbReference type="PANTHER" id="PTHR43668">
    <property type="entry name" value="ALLANTOINASE"/>
    <property type="match status" value="1"/>
</dbReference>
<dbReference type="InterPro" id="IPR032466">
    <property type="entry name" value="Metal_Hydrolase"/>
</dbReference>
<gene>
    <name evidence="3" type="ORF">MNB_SM-3-1535</name>
</gene>
<evidence type="ECO:0000256" key="1">
    <source>
        <dbReference type="ARBA" id="ARBA00022975"/>
    </source>
</evidence>
<dbReference type="GO" id="GO:0004151">
    <property type="term" value="F:dihydroorotase activity"/>
    <property type="evidence" value="ECO:0007669"/>
    <property type="project" value="UniProtKB-EC"/>
</dbReference>
<accession>A0A1W1D344</accession>
<name>A0A1W1D344_9ZZZZ</name>
<dbReference type="PANTHER" id="PTHR43668:SF2">
    <property type="entry name" value="ALLANTOINASE"/>
    <property type="match status" value="1"/>
</dbReference>
<dbReference type="SUPFAM" id="SSF51556">
    <property type="entry name" value="Metallo-dependent hydrolases"/>
    <property type="match status" value="1"/>
</dbReference>
<dbReference type="GO" id="GO:0004038">
    <property type="term" value="F:allantoinase activity"/>
    <property type="evidence" value="ECO:0007669"/>
    <property type="project" value="TreeGrafter"/>
</dbReference>
<dbReference type="InterPro" id="IPR050138">
    <property type="entry name" value="DHOase/Allantoinase_Hydrolase"/>
</dbReference>
<dbReference type="EC" id="3.5.2.3" evidence="3"/>
<feature type="domain" description="Dihydroorotase catalytic" evidence="2">
    <location>
        <begin position="43"/>
        <end position="210"/>
    </location>
</feature>
<dbReference type="EMBL" id="FPHP01000009">
    <property type="protein sequence ID" value="SFV74930.1"/>
    <property type="molecule type" value="Genomic_DNA"/>
</dbReference>
<dbReference type="Gene3D" id="3.20.20.140">
    <property type="entry name" value="Metal-dependent hydrolases"/>
    <property type="match status" value="1"/>
</dbReference>
<evidence type="ECO:0000313" key="3">
    <source>
        <dbReference type="EMBL" id="SFV74930.1"/>
    </source>
</evidence>
<dbReference type="InterPro" id="IPR011059">
    <property type="entry name" value="Metal-dep_hydrolase_composite"/>
</dbReference>
<dbReference type="SUPFAM" id="SSF51338">
    <property type="entry name" value="Composite domain of metallo-dependent hydrolases"/>
    <property type="match status" value="1"/>
</dbReference>
<protein>
    <submittedName>
        <fullName evidence="3">Dihydroorotase</fullName>
        <ecNumber evidence="3">3.5.2.3</ecNumber>
    </submittedName>
</protein>
<dbReference type="AlphaFoldDB" id="A0A1W1D344"/>
<dbReference type="GO" id="GO:0006145">
    <property type="term" value="P:purine nucleobase catabolic process"/>
    <property type="evidence" value="ECO:0007669"/>
    <property type="project" value="TreeGrafter"/>
</dbReference>
<dbReference type="InterPro" id="IPR024403">
    <property type="entry name" value="DHOase_cat"/>
</dbReference>
<evidence type="ECO:0000259" key="2">
    <source>
        <dbReference type="Pfam" id="PF12890"/>
    </source>
</evidence>
<keyword evidence="1" id="KW-0665">Pyrimidine biosynthesis</keyword>
<proteinExistence type="predicted"/>
<sequence length="405" mass="44618">MVIKNAIICDVNGQTQADIQIQNGIVTQIGKNLDDKEIIDARGKYLLPALVDTNISLKDDILDAKNIKSLSKQALCGGIGTLVLNPTSTPAINNEVVFEYAQNAINHLHGANIKLSINTLQEDLSLSNIAILLKKGAVAPYMSTIAKNNIAIKIAEYTKFYDVTLFCKAEDNSLINNGVMLEGNMSAKLGLAGIPELSEVLHVSRMIEIARYFDIKILFKSIASPKSIALITQAKQDGVQVQCEVSLSHLTSTDEKCEDFNTVAKINPPLATKEDVAQLIQALKNNQIDMLTTLHKENSPVNKEVAFYDAAYGSESITDALALYYTKLVKSNIITMNKLIELVVKNPALTIGYHMGEIQTMQEANFILFDPKHTYEIKNKQSLYFGEKVDGKVTHFITKEKVISL</sequence>